<sequence>MGLILEGSDSEEERVRGHKQRKATSAQLQKLQQDLNDLLQRPLQPKTFSRRYLAGAGISPLLQKQLEELSKRNINNNSSKTGNKGRFVVIGQDRVEPLQALQNSGQEVCVNMDKQREKRRLSENWKRKKHAEKKRTREQKRKEKRKAKERD</sequence>
<comment type="caution">
    <text evidence="2">The sequence shown here is derived from an EMBL/GenBank/DDBJ whole genome shotgun (WGS) entry which is preliminary data.</text>
</comment>
<evidence type="ECO:0000313" key="2">
    <source>
        <dbReference type="EMBL" id="TVU20238.1"/>
    </source>
</evidence>
<dbReference type="AlphaFoldDB" id="A0A5J9UAC7"/>
<feature type="non-terminal residue" evidence="2">
    <location>
        <position position="1"/>
    </location>
</feature>
<gene>
    <name evidence="2" type="ORF">EJB05_36438</name>
</gene>
<evidence type="ECO:0000313" key="3">
    <source>
        <dbReference type="Proteomes" id="UP000324897"/>
    </source>
</evidence>
<dbReference type="Gramene" id="TVU20238">
    <property type="protein sequence ID" value="TVU20238"/>
    <property type="gene ID" value="EJB05_36438"/>
</dbReference>
<dbReference type="EMBL" id="RWGY01000029">
    <property type="protein sequence ID" value="TVU20238.1"/>
    <property type="molecule type" value="Genomic_DNA"/>
</dbReference>
<protein>
    <submittedName>
        <fullName evidence="2">Uncharacterized protein</fullName>
    </submittedName>
</protein>
<feature type="region of interest" description="Disordered" evidence="1">
    <location>
        <begin position="1"/>
        <end position="28"/>
    </location>
</feature>
<keyword evidence="3" id="KW-1185">Reference proteome</keyword>
<organism evidence="2 3">
    <name type="scientific">Eragrostis curvula</name>
    <name type="common">weeping love grass</name>
    <dbReference type="NCBI Taxonomy" id="38414"/>
    <lineage>
        <taxon>Eukaryota</taxon>
        <taxon>Viridiplantae</taxon>
        <taxon>Streptophyta</taxon>
        <taxon>Embryophyta</taxon>
        <taxon>Tracheophyta</taxon>
        <taxon>Spermatophyta</taxon>
        <taxon>Magnoliopsida</taxon>
        <taxon>Liliopsida</taxon>
        <taxon>Poales</taxon>
        <taxon>Poaceae</taxon>
        <taxon>PACMAD clade</taxon>
        <taxon>Chloridoideae</taxon>
        <taxon>Eragrostideae</taxon>
        <taxon>Eragrostidinae</taxon>
        <taxon>Eragrostis</taxon>
    </lineage>
</organism>
<accession>A0A5J9UAC7</accession>
<dbReference type="OrthoDB" id="4310724at2759"/>
<feature type="compositionally biased region" description="Basic and acidic residues" evidence="1">
    <location>
        <begin position="113"/>
        <end position="125"/>
    </location>
</feature>
<dbReference type="Proteomes" id="UP000324897">
    <property type="component" value="Chromosome 7"/>
</dbReference>
<reference evidence="2 3" key="1">
    <citation type="journal article" date="2019" name="Sci. Rep.">
        <title>A high-quality genome of Eragrostis curvula grass provides insights into Poaceae evolution and supports new strategies to enhance forage quality.</title>
        <authorList>
            <person name="Carballo J."/>
            <person name="Santos B.A.C.M."/>
            <person name="Zappacosta D."/>
            <person name="Garbus I."/>
            <person name="Selva J.P."/>
            <person name="Gallo C.A."/>
            <person name="Diaz A."/>
            <person name="Albertini E."/>
            <person name="Caccamo M."/>
            <person name="Echenique V."/>
        </authorList>
    </citation>
    <scope>NUCLEOTIDE SEQUENCE [LARGE SCALE GENOMIC DNA]</scope>
    <source>
        <strain evidence="3">cv. Victoria</strain>
        <tissue evidence="2">Leaf</tissue>
    </source>
</reference>
<proteinExistence type="predicted"/>
<name>A0A5J9UAC7_9POAL</name>
<feature type="compositionally biased region" description="Basic residues" evidence="1">
    <location>
        <begin position="126"/>
        <end position="145"/>
    </location>
</feature>
<evidence type="ECO:0000256" key="1">
    <source>
        <dbReference type="SAM" id="MobiDB-lite"/>
    </source>
</evidence>
<feature type="region of interest" description="Disordered" evidence="1">
    <location>
        <begin position="100"/>
        <end position="151"/>
    </location>
</feature>